<dbReference type="PANTHER" id="PTHR11265">
    <property type="entry name" value="S-ADENOSYL-METHYLTRANSFERASE MRAW"/>
    <property type="match status" value="1"/>
</dbReference>
<proteinExistence type="inferred from homology"/>
<comment type="catalytic activity">
    <reaction evidence="6">
        <text>cytidine(1402) in 16S rRNA + S-adenosyl-L-methionine = N(4)-methylcytidine(1402) in 16S rRNA + S-adenosyl-L-homocysteine + H(+)</text>
        <dbReference type="Rhea" id="RHEA:42928"/>
        <dbReference type="Rhea" id="RHEA-COMP:10286"/>
        <dbReference type="Rhea" id="RHEA-COMP:10287"/>
        <dbReference type="ChEBI" id="CHEBI:15378"/>
        <dbReference type="ChEBI" id="CHEBI:57856"/>
        <dbReference type="ChEBI" id="CHEBI:59789"/>
        <dbReference type="ChEBI" id="CHEBI:74506"/>
        <dbReference type="ChEBI" id="CHEBI:82748"/>
        <dbReference type="EC" id="2.1.1.199"/>
    </reaction>
</comment>
<evidence type="ECO:0000256" key="4">
    <source>
        <dbReference type="ARBA" id="ARBA00022679"/>
    </source>
</evidence>
<feature type="binding site" evidence="6">
    <location>
        <position position="102"/>
    </location>
    <ligand>
        <name>S-adenosyl-L-methionine</name>
        <dbReference type="ChEBI" id="CHEBI:59789"/>
    </ligand>
</feature>
<keyword evidence="5 6" id="KW-0949">S-adenosyl-L-methionine</keyword>
<keyword evidence="9" id="KW-1185">Reference proteome</keyword>
<keyword evidence="6" id="KW-0963">Cytoplasm</keyword>
<gene>
    <name evidence="6" type="primary">rsmH</name>
    <name evidence="8" type="ORF">QO018_002242</name>
</gene>
<feature type="binding site" evidence="6">
    <location>
        <position position="81"/>
    </location>
    <ligand>
        <name>S-adenosyl-L-methionine</name>
        <dbReference type="ChEBI" id="CHEBI:59789"/>
    </ligand>
</feature>
<feature type="binding site" evidence="6">
    <location>
        <position position="54"/>
    </location>
    <ligand>
        <name>S-adenosyl-L-methionine</name>
        <dbReference type="ChEBI" id="CHEBI:59789"/>
    </ligand>
</feature>
<dbReference type="RefSeq" id="WP_209981439.1">
    <property type="nucleotide sequence ID" value="NZ_JAGINO010000006.1"/>
</dbReference>
<comment type="subcellular location">
    <subcellularLocation>
        <location evidence="6">Cytoplasm</location>
    </subcellularLocation>
</comment>
<dbReference type="Pfam" id="PF01795">
    <property type="entry name" value="Methyltransf_5"/>
    <property type="match status" value="1"/>
</dbReference>
<keyword evidence="4 6" id="KW-0808">Transferase</keyword>
<evidence type="ECO:0000313" key="8">
    <source>
        <dbReference type="EMBL" id="MDQ0533391.1"/>
    </source>
</evidence>
<dbReference type="CDD" id="cd02440">
    <property type="entry name" value="AdoMet_MTases"/>
    <property type="match status" value="1"/>
</dbReference>
<dbReference type="GO" id="GO:0032259">
    <property type="term" value="P:methylation"/>
    <property type="evidence" value="ECO:0007669"/>
    <property type="project" value="UniProtKB-KW"/>
</dbReference>
<evidence type="ECO:0000256" key="3">
    <source>
        <dbReference type="ARBA" id="ARBA00022603"/>
    </source>
</evidence>
<dbReference type="NCBIfam" id="TIGR00006">
    <property type="entry name" value="16S rRNA (cytosine(1402)-N(4))-methyltransferase RsmH"/>
    <property type="match status" value="1"/>
</dbReference>
<comment type="function">
    <text evidence="6">Specifically methylates the N4 position of cytidine in position 1402 (C1402) of 16S rRNA.</text>
</comment>
<dbReference type="HAMAP" id="MF_01007">
    <property type="entry name" value="16SrRNA_methyltr_H"/>
    <property type="match status" value="1"/>
</dbReference>
<accession>A0ABU0MJ32</accession>
<dbReference type="InterPro" id="IPR029063">
    <property type="entry name" value="SAM-dependent_MTases_sf"/>
</dbReference>
<evidence type="ECO:0000256" key="6">
    <source>
        <dbReference type="HAMAP-Rule" id="MF_01007"/>
    </source>
</evidence>
<keyword evidence="3 6" id="KW-0489">Methyltransferase</keyword>
<comment type="similarity">
    <text evidence="1 6">Belongs to the methyltransferase superfamily. RsmH family.</text>
</comment>
<organism evidence="8 9">
    <name type="scientific">Azospirillum picis</name>
    <dbReference type="NCBI Taxonomy" id="488438"/>
    <lineage>
        <taxon>Bacteria</taxon>
        <taxon>Pseudomonadati</taxon>
        <taxon>Pseudomonadota</taxon>
        <taxon>Alphaproteobacteria</taxon>
        <taxon>Rhodospirillales</taxon>
        <taxon>Azospirillaceae</taxon>
        <taxon>Azospirillum</taxon>
    </lineage>
</organism>
<reference evidence="8 9" key="1">
    <citation type="submission" date="2023-07" db="EMBL/GenBank/DDBJ databases">
        <title>Genomic Encyclopedia of Type Strains, Phase IV (KMG-IV): sequencing the most valuable type-strain genomes for metagenomic binning, comparative biology and taxonomic classification.</title>
        <authorList>
            <person name="Goeker M."/>
        </authorList>
    </citation>
    <scope>NUCLEOTIDE SEQUENCE [LARGE SCALE GENOMIC DNA]</scope>
    <source>
        <strain evidence="8 9">DSM 19922</strain>
    </source>
</reference>
<dbReference type="InterPro" id="IPR023397">
    <property type="entry name" value="SAM-dep_MeTrfase_MraW_recog"/>
</dbReference>
<dbReference type="SUPFAM" id="SSF81799">
    <property type="entry name" value="Putative methyltransferase TM0872, insert domain"/>
    <property type="match status" value="1"/>
</dbReference>
<dbReference type="Proteomes" id="UP001244552">
    <property type="component" value="Unassembled WGS sequence"/>
</dbReference>
<evidence type="ECO:0000256" key="2">
    <source>
        <dbReference type="ARBA" id="ARBA00022552"/>
    </source>
</evidence>
<evidence type="ECO:0000256" key="1">
    <source>
        <dbReference type="ARBA" id="ARBA00010396"/>
    </source>
</evidence>
<evidence type="ECO:0000256" key="5">
    <source>
        <dbReference type="ARBA" id="ARBA00022691"/>
    </source>
</evidence>
<dbReference type="InterPro" id="IPR002903">
    <property type="entry name" value="RsmH"/>
</dbReference>
<feature type="binding site" evidence="6">
    <location>
        <begin position="36"/>
        <end position="38"/>
    </location>
    <ligand>
        <name>S-adenosyl-L-methionine</name>
        <dbReference type="ChEBI" id="CHEBI:59789"/>
    </ligand>
</feature>
<name>A0ABU0MJ32_9PROT</name>
<dbReference type="Gene3D" id="1.10.150.170">
    <property type="entry name" value="Putative methyltransferase TM0872, insert domain"/>
    <property type="match status" value="1"/>
</dbReference>
<keyword evidence="2 6" id="KW-0698">rRNA processing</keyword>
<dbReference type="EC" id="2.1.1.199" evidence="6"/>
<protein>
    <recommendedName>
        <fullName evidence="6">Ribosomal RNA small subunit methyltransferase H</fullName>
        <ecNumber evidence="6">2.1.1.199</ecNumber>
    </recommendedName>
    <alternativeName>
        <fullName evidence="6">16S rRNA m(4)C1402 methyltransferase</fullName>
    </alternativeName>
    <alternativeName>
        <fullName evidence="6">rRNA (cytosine-N(4)-)-methyltransferase RsmH</fullName>
    </alternativeName>
</protein>
<sequence length="325" mass="34805">MTPAAPIHIPVLLAEVVAALAPRDGGLYVDGTFGAGGYSRALLDSADCRVIGIDRDPAAIERGQALSQAYPGRLEVIEGRFGDMDRLLADHGVQAVDGVALDVGVSSPQIDEPERGFSFRFDGPLDMRMGRSGPTAADVVNHADEAELADIIFHLGEERMARRVARAIVAARRDAPIERTSRLADIVRSVVPKGKGDGIDPATRTFQALRIHVNDELGELRRGLSAAESLLAPGGRLAVVSFHSLEDREVKAFLKERSSPPPSPSRHTPVTAVAERPSSFRLLSRKPVDPSEAESRNNPRARSARLRAAERTEAPAFPASGKEAA</sequence>
<evidence type="ECO:0000313" key="9">
    <source>
        <dbReference type="Proteomes" id="UP001244552"/>
    </source>
</evidence>
<dbReference type="SUPFAM" id="SSF53335">
    <property type="entry name" value="S-adenosyl-L-methionine-dependent methyltransferases"/>
    <property type="match status" value="1"/>
</dbReference>
<feature type="compositionally biased region" description="Basic and acidic residues" evidence="7">
    <location>
        <begin position="286"/>
        <end position="297"/>
    </location>
</feature>
<dbReference type="PANTHER" id="PTHR11265:SF0">
    <property type="entry name" value="12S RRNA N4-METHYLCYTIDINE METHYLTRANSFERASE"/>
    <property type="match status" value="1"/>
</dbReference>
<dbReference type="EMBL" id="JAUSVU010000006">
    <property type="protein sequence ID" value="MDQ0533391.1"/>
    <property type="molecule type" value="Genomic_DNA"/>
</dbReference>
<feature type="region of interest" description="Disordered" evidence="7">
    <location>
        <begin position="254"/>
        <end position="325"/>
    </location>
</feature>
<dbReference type="GO" id="GO:0008168">
    <property type="term" value="F:methyltransferase activity"/>
    <property type="evidence" value="ECO:0007669"/>
    <property type="project" value="UniProtKB-KW"/>
</dbReference>
<evidence type="ECO:0000256" key="7">
    <source>
        <dbReference type="SAM" id="MobiDB-lite"/>
    </source>
</evidence>
<comment type="caution">
    <text evidence="8">The sequence shown here is derived from an EMBL/GenBank/DDBJ whole genome shotgun (WGS) entry which is preliminary data.</text>
</comment>
<dbReference type="PIRSF" id="PIRSF004486">
    <property type="entry name" value="MraW"/>
    <property type="match status" value="1"/>
</dbReference>
<dbReference type="Gene3D" id="3.40.50.150">
    <property type="entry name" value="Vaccinia Virus protein VP39"/>
    <property type="match status" value="1"/>
</dbReference>
<feature type="binding site" evidence="6">
    <location>
        <position position="109"/>
    </location>
    <ligand>
        <name>S-adenosyl-L-methionine</name>
        <dbReference type="ChEBI" id="CHEBI:59789"/>
    </ligand>
</feature>